<name>A0A699YKS7_HAELA</name>
<evidence type="ECO:0000313" key="2">
    <source>
        <dbReference type="EMBL" id="GFH08588.1"/>
    </source>
</evidence>
<reference evidence="2 3" key="1">
    <citation type="submission" date="2020-02" db="EMBL/GenBank/DDBJ databases">
        <title>Draft genome sequence of Haematococcus lacustris strain NIES-144.</title>
        <authorList>
            <person name="Morimoto D."/>
            <person name="Nakagawa S."/>
            <person name="Yoshida T."/>
            <person name="Sawayama S."/>
        </authorList>
    </citation>
    <scope>NUCLEOTIDE SEQUENCE [LARGE SCALE GENOMIC DNA]</scope>
    <source>
        <strain evidence="2 3">NIES-144</strain>
    </source>
</reference>
<evidence type="ECO:0000313" key="3">
    <source>
        <dbReference type="Proteomes" id="UP000485058"/>
    </source>
</evidence>
<gene>
    <name evidence="2" type="ORF">HaLaN_03573</name>
</gene>
<organism evidence="2 3">
    <name type="scientific">Haematococcus lacustris</name>
    <name type="common">Green alga</name>
    <name type="synonym">Haematococcus pluvialis</name>
    <dbReference type="NCBI Taxonomy" id="44745"/>
    <lineage>
        <taxon>Eukaryota</taxon>
        <taxon>Viridiplantae</taxon>
        <taxon>Chlorophyta</taxon>
        <taxon>core chlorophytes</taxon>
        <taxon>Chlorophyceae</taxon>
        <taxon>CS clade</taxon>
        <taxon>Chlamydomonadales</taxon>
        <taxon>Haematococcaceae</taxon>
        <taxon>Haematococcus</taxon>
    </lineage>
</organism>
<protein>
    <submittedName>
        <fullName evidence="2">Uncharacterized protein</fullName>
    </submittedName>
</protein>
<feature type="compositionally biased region" description="Basic and acidic residues" evidence="1">
    <location>
        <begin position="32"/>
        <end position="63"/>
    </location>
</feature>
<dbReference type="EMBL" id="BLLF01000170">
    <property type="protein sequence ID" value="GFH08588.1"/>
    <property type="molecule type" value="Genomic_DNA"/>
</dbReference>
<keyword evidence="3" id="KW-1185">Reference proteome</keyword>
<proteinExistence type="predicted"/>
<accession>A0A699YKS7</accession>
<feature type="region of interest" description="Disordered" evidence="1">
    <location>
        <begin position="32"/>
        <end position="64"/>
    </location>
</feature>
<evidence type="ECO:0000256" key="1">
    <source>
        <dbReference type="SAM" id="MobiDB-lite"/>
    </source>
</evidence>
<sequence length="86" mass="9836">MSAPQALRGPLQVLWSKPRFTLWGDAGRLRDVQHFQHDGHPQRDDQQDGREEAAGPGRVEEPTGRVIPWGHLLTRIRYRSSPSWVS</sequence>
<comment type="caution">
    <text evidence="2">The sequence shown here is derived from an EMBL/GenBank/DDBJ whole genome shotgun (WGS) entry which is preliminary data.</text>
</comment>
<dbReference type="Proteomes" id="UP000485058">
    <property type="component" value="Unassembled WGS sequence"/>
</dbReference>
<dbReference type="AlphaFoldDB" id="A0A699YKS7"/>